<evidence type="ECO:0000313" key="3">
    <source>
        <dbReference type="Proteomes" id="UP001222932"/>
    </source>
</evidence>
<protein>
    <submittedName>
        <fullName evidence="2">Uncharacterized protein</fullName>
    </submittedName>
</protein>
<reference evidence="2" key="2">
    <citation type="submission" date="2023-06" db="EMBL/GenBank/DDBJ databases">
        <authorList>
            <person name="Kobayashi Y."/>
            <person name="Kayamori A."/>
            <person name="Aoki K."/>
            <person name="Shiwa Y."/>
            <person name="Fujita N."/>
            <person name="Sugita T."/>
            <person name="Iwasaki W."/>
            <person name="Tanaka N."/>
            <person name="Takashima M."/>
        </authorList>
    </citation>
    <scope>NUCLEOTIDE SEQUENCE</scope>
    <source>
        <strain evidence="2">HIS016</strain>
    </source>
</reference>
<evidence type="ECO:0000256" key="1">
    <source>
        <dbReference type="SAM" id="Phobius"/>
    </source>
</evidence>
<evidence type="ECO:0000313" key="2">
    <source>
        <dbReference type="EMBL" id="GMK58834.1"/>
    </source>
</evidence>
<keyword evidence="1" id="KW-0812">Transmembrane</keyword>
<reference evidence="2" key="1">
    <citation type="journal article" date="2023" name="BMC Genomics">
        <title>Chromosome-level genome assemblies of Cutaneotrichosporon spp. (Trichosporonales, Basidiomycota) reveal imbalanced evolution between nucleotide sequences and chromosome synteny.</title>
        <authorList>
            <person name="Kobayashi Y."/>
            <person name="Kayamori A."/>
            <person name="Aoki K."/>
            <person name="Shiwa Y."/>
            <person name="Matsutani M."/>
            <person name="Fujita N."/>
            <person name="Sugita T."/>
            <person name="Iwasaki W."/>
            <person name="Tanaka N."/>
            <person name="Takashima M."/>
        </authorList>
    </citation>
    <scope>NUCLEOTIDE SEQUENCE</scope>
    <source>
        <strain evidence="2">HIS016</strain>
    </source>
</reference>
<keyword evidence="3" id="KW-1185">Reference proteome</keyword>
<dbReference type="EMBL" id="BTCM01000006">
    <property type="protein sequence ID" value="GMK58834.1"/>
    <property type="molecule type" value="Genomic_DNA"/>
</dbReference>
<gene>
    <name evidence="2" type="ORF">CspeluHIS016_0602760</name>
</gene>
<organism evidence="2 3">
    <name type="scientific">Cutaneotrichosporon spelunceum</name>
    <dbReference type="NCBI Taxonomy" id="1672016"/>
    <lineage>
        <taxon>Eukaryota</taxon>
        <taxon>Fungi</taxon>
        <taxon>Dikarya</taxon>
        <taxon>Basidiomycota</taxon>
        <taxon>Agaricomycotina</taxon>
        <taxon>Tremellomycetes</taxon>
        <taxon>Trichosporonales</taxon>
        <taxon>Trichosporonaceae</taxon>
        <taxon>Cutaneotrichosporon</taxon>
    </lineage>
</organism>
<dbReference type="Proteomes" id="UP001222932">
    <property type="component" value="Unassembled WGS sequence"/>
</dbReference>
<accession>A0AAD3TYG1</accession>
<name>A0AAD3TYG1_9TREE</name>
<comment type="caution">
    <text evidence="2">The sequence shown here is derived from an EMBL/GenBank/DDBJ whole genome shotgun (WGS) entry which is preliminary data.</text>
</comment>
<proteinExistence type="predicted"/>
<sequence length="152" mass="16768">MSYYYPTIIQLVVFALVAVLSIIQGILAVVALVIGYWPSIGALIHGLIVLTYCLIIFTAHRRSTVKLLQTKWDIVFSLVLAISGIIVGIFCGMVAIGTFVLLLGWFIFECVFVGTRKISGKWNMTLYDLAEVDMTGSSMNAAPPVTQQYHYA</sequence>
<dbReference type="AlphaFoldDB" id="A0AAD3TYG1"/>
<keyword evidence="1" id="KW-0472">Membrane</keyword>
<feature type="transmembrane region" description="Helical" evidence="1">
    <location>
        <begin position="12"/>
        <end position="34"/>
    </location>
</feature>
<feature type="transmembrane region" description="Helical" evidence="1">
    <location>
        <begin position="40"/>
        <end position="60"/>
    </location>
</feature>
<keyword evidence="1" id="KW-1133">Transmembrane helix</keyword>
<feature type="transmembrane region" description="Helical" evidence="1">
    <location>
        <begin position="96"/>
        <end position="114"/>
    </location>
</feature>